<protein>
    <submittedName>
        <fullName evidence="1">Uncharacterized protein</fullName>
    </submittedName>
</protein>
<name>A0A1J0GP73_9CLOT</name>
<dbReference type="AlphaFoldDB" id="A0A1J0GP73"/>
<evidence type="ECO:0000313" key="2">
    <source>
        <dbReference type="Proteomes" id="UP000182569"/>
    </source>
</evidence>
<keyword evidence="2" id="KW-1185">Reference proteome</keyword>
<evidence type="ECO:0000313" key="1">
    <source>
        <dbReference type="EMBL" id="APC42712.1"/>
    </source>
</evidence>
<gene>
    <name evidence="1" type="ORF">A7L45_14270</name>
</gene>
<accession>A0A1J0GP73</accession>
<organism evidence="1 2">
    <name type="scientific">Clostridium estertheticum subsp. estertheticum</name>
    <dbReference type="NCBI Taxonomy" id="1552"/>
    <lineage>
        <taxon>Bacteria</taxon>
        <taxon>Bacillati</taxon>
        <taxon>Bacillota</taxon>
        <taxon>Clostridia</taxon>
        <taxon>Eubacteriales</taxon>
        <taxon>Clostridiaceae</taxon>
        <taxon>Clostridium</taxon>
    </lineage>
</organism>
<dbReference type="EMBL" id="CP015756">
    <property type="protein sequence ID" value="APC42712.1"/>
    <property type="molecule type" value="Genomic_DNA"/>
</dbReference>
<dbReference type="KEGG" id="ceu:A7L45_14270"/>
<sequence length="87" mass="9761">MLAEKNKDIKKAYGLLQTISKDKKARMLYESRQAEISDQLTRIKSAEEKGIENAINFLKLGISEEIGAKGTGVPIEKIIEIKKNTLQ</sequence>
<proteinExistence type="predicted"/>
<dbReference type="Proteomes" id="UP000182569">
    <property type="component" value="Chromosome"/>
</dbReference>
<dbReference type="STRING" id="1552.A7L45_14270"/>
<reference evidence="2" key="1">
    <citation type="journal article" date="2016" name="Front. Microbiol.">
        <title>Complete Genome Sequence of Clostridium estertheticum DSM 8809, a Microbe Identified in Spoiled Vacuum Packed Beef.</title>
        <authorList>
            <person name="Yu Z."/>
            <person name="Gunn L."/>
            <person name="Brennan E."/>
            <person name="Reid R."/>
            <person name="Wall P.G."/>
            <person name="Gaora O.P."/>
            <person name="Hurley D."/>
            <person name="Bolton D."/>
            <person name="Fanning S."/>
        </authorList>
    </citation>
    <scope>NUCLEOTIDE SEQUENCE [LARGE SCALE GENOMIC DNA]</scope>
    <source>
        <strain evidence="2">DSM 8809</strain>
    </source>
</reference>